<dbReference type="InterPro" id="IPR003676">
    <property type="entry name" value="SAUR_fam"/>
</dbReference>
<dbReference type="AlphaFoldDB" id="A0ABD2S638"/>
<evidence type="ECO:0000313" key="3">
    <source>
        <dbReference type="Proteomes" id="UP001627284"/>
    </source>
</evidence>
<organism evidence="2 3">
    <name type="scientific">Solanum stoloniferum</name>
    <dbReference type="NCBI Taxonomy" id="62892"/>
    <lineage>
        <taxon>Eukaryota</taxon>
        <taxon>Viridiplantae</taxon>
        <taxon>Streptophyta</taxon>
        <taxon>Embryophyta</taxon>
        <taxon>Tracheophyta</taxon>
        <taxon>Spermatophyta</taxon>
        <taxon>Magnoliopsida</taxon>
        <taxon>eudicotyledons</taxon>
        <taxon>Gunneridae</taxon>
        <taxon>Pentapetalae</taxon>
        <taxon>asterids</taxon>
        <taxon>lamiids</taxon>
        <taxon>Solanales</taxon>
        <taxon>Solanaceae</taxon>
        <taxon>Solanoideae</taxon>
        <taxon>Solaneae</taxon>
        <taxon>Solanum</taxon>
    </lineage>
</organism>
<dbReference type="PANTHER" id="PTHR31175:SF95">
    <property type="entry name" value="AUXIN-INDUCED SAUR"/>
    <property type="match status" value="1"/>
</dbReference>
<dbReference type="Proteomes" id="UP001627284">
    <property type="component" value="Unassembled WGS sequence"/>
</dbReference>
<evidence type="ECO:0000313" key="2">
    <source>
        <dbReference type="EMBL" id="KAL3339683.1"/>
    </source>
</evidence>
<dbReference type="Pfam" id="PF02519">
    <property type="entry name" value="Auxin_inducible"/>
    <property type="match status" value="1"/>
</dbReference>
<feature type="non-terminal residue" evidence="2">
    <location>
        <position position="1"/>
    </location>
</feature>
<protein>
    <submittedName>
        <fullName evidence="2">Uncharacterized protein</fullName>
    </submittedName>
</protein>
<keyword evidence="3" id="KW-1185">Reference proteome</keyword>
<gene>
    <name evidence="2" type="ORF">AABB24_028340</name>
</gene>
<dbReference type="PANTHER" id="PTHR31175">
    <property type="entry name" value="AUXIN-RESPONSIVE FAMILY PROTEIN"/>
    <property type="match status" value="1"/>
</dbReference>
<name>A0ABD2S638_9SOLN</name>
<evidence type="ECO:0000256" key="1">
    <source>
        <dbReference type="ARBA" id="ARBA00006974"/>
    </source>
</evidence>
<dbReference type="EMBL" id="JBJKTR010000016">
    <property type="protein sequence ID" value="KAL3339683.1"/>
    <property type="molecule type" value="Genomic_DNA"/>
</dbReference>
<proteinExistence type="inferred from homology"/>
<sequence length="117" mass="14285">HYQFNHQRSLNFFSTFLFSIFQKKQMAMLNAKKLIKMDRKWQKFAAMQRKRISFPRNSSDADCWSTSSSFIAEKGHFVVYTTDQARFFIPLAYLENEVKHDRRRVWVAKWWPYYITL</sequence>
<comment type="similarity">
    <text evidence="1">Belongs to the ARG7 family.</text>
</comment>
<accession>A0ABD2S638</accession>
<reference evidence="2 3" key="1">
    <citation type="submission" date="2024-05" db="EMBL/GenBank/DDBJ databases">
        <title>De novo assembly of an allotetraploid wild potato.</title>
        <authorList>
            <person name="Hosaka A.J."/>
        </authorList>
    </citation>
    <scope>NUCLEOTIDE SEQUENCE [LARGE SCALE GENOMIC DNA]</scope>
    <source>
        <tissue evidence="2">Young leaves</tissue>
    </source>
</reference>
<comment type="caution">
    <text evidence="2">The sequence shown here is derived from an EMBL/GenBank/DDBJ whole genome shotgun (WGS) entry which is preliminary data.</text>
</comment>